<dbReference type="Gene3D" id="3.60.10.10">
    <property type="entry name" value="Endonuclease/exonuclease/phosphatase"/>
    <property type="match status" value="1"/>
</dbReference>
<dbReference type="InterPro" id="IPR005135">
    <property type="entry name" value="Endo/exonuclease/phosphatase"/>
</dbReference>
<dbReference type="GO" id="GO:0006506">
    <property type="term" value="P:GPI anchor biosynthetic process"/>
    <property type="evidence" value="ECO:0007669"/>
    <property type="project" value="TreeGrafter"/>
</dbReference>
<dbReference type="RefSeq" id="WP_065728150.1">
    <property type="nucleotide sequence ID" value="NZ_CP016428.1"/>
</dbReference>
<dbReference type="PANTHER" id="PTHR14859">
    <property type="entry name" value="CALCOFLUOR WHITE HYPERSENSITIVE PROTEIN PRECURSOR"/>
    <property type="match status" value="1"/>
</dbReference>
<evidence type="ECO:0000259" key="1">
    <source>
        <dbReference type="Pfam" id="PF03372"/>
    </source>
</evidence>
<reference evidence="2 3" key="1">
    <citation type="submission" date="2016-07" db="EMBL/GenBank/DDBJ databases">
        <title>Complete genome sequence of Bradyrhizobium icense LMTR 13T, a potential inoculant strain isolated from lima bean (Phaseolus lunatus) in Peru.</title>
        <authorList>
            <person name="Ormeno-Orrillo E."/>
            <person name="Duran D."/>
            <person name="Rogel M.A."/>
            <person name="Rey L."/>
            <person name="Imperial J."/>
            <person name="Ruiz-Argueso T."/>
            <person name="Martinez-Romero E."/>
        </authorList>
    </citation>
    <scope>NUCLEOTIDE SEQUENCE [LARGE SCALE GENOMIC DNA]</scope>
    <source>
        <strain evidence="2 3">LMTR 13</strain>
    </source>
</reference>
<proteinExistence type="predicted"/>
<evidence type="ECO:0000313" key="2">
    <source>
        <dbReference type="EMBL" id="ANW00879.1"/>
    </source>
</evidence>
<dbReference type="EMBL" id="CP016428">
    <property type="protein sequence ID" value="ANW00879.1"/>
    <property type="molecule type" value="Genomic_DNA"/>
</dbReference>
<dbReference type="KEGG" id="bic:LMTR13_12540"/>
<protein>
    <recommendedName>
        <fullName evidence="1">Endonuclease/exonuclease/phosphatase domain-containing protein</fullName>
    </recommendedName>
</protein>
<feature type="domain" description="Endonuclease/exonuclease/phosphatase" evidence="1">
    <location>
        <begin position="17"/>
        <end position="247"/>
    </location>
</feature>
<evidence type="ECO:0000313" key="3">
    <source>
        <dbReference type="Proteomes" id="UP000092839"/>
    </source>
</evidence>
<dbReference type="InterPro" id="IPR051916">
    <property type="entry name" value="GPI-anchor_lipid_remodeler"/>
</dbReference>
<dbReference type="AlphaFoldDB" id="A0A1B1UDN9"/>
<dbReference type="Proteomes" id="UP000092839">
    <property type="component" value="Chromosome"/>
</dbReference>
<dbReference type="SUPFAM" id="SSF56219">
    <property type="entry name" value="DNase I-like"/>
    <property type="match status" value="1"/>
</dbReference>
<dbReference type="GO" id="GO:0003824">
    <property type="term" value="F:catalytic activity"/>
    <property type="evidence" value="ECO:0007669"/>
    <property type="project" value="InterPro"/>
</dbReference>
<dbReference type="OrthoDB" id="9813425at2"/>
<dbReference type="STRING" id="1274631.LMTR13_12540"/>
<dbReference type="Pfam" id="PF03372">
    <property type="entry name" value="Exo_endo_phos"/>
    <property type="match status" value="1"/>
</dbReference>
<name>A0A1B1UDN9_9BRAD</name>
<sequence length="279" mass="30917">MAVLSGGPRAEVSFRVMTYNVHRCRGVDRTWSPQRIAEVIASCHPDIVGLQELDVGRARSGHVDQAEMIARDLGMDVQFFPALRVMEELYGDAILSRWPARTVKAGPLPALRLPWLEPRGALWSSIRMGNATVQVINTHLSVLGRERLMQVNALLGPEWLGDPHCHEPVILMGDFNATTRSRGYRRLADRLQDAHRALPRRAGAPNRATFPTRYPSLRIDHIFVGPSVEILDVRTVRTPLASFASDHLPVVAELRVSLSGSAASRDHAGLHRDAIDTNS</sequence>
<dbReference type="GO" id="GO:0016020">
    <property type="term" value="C:membrane"/>
    <property type="evidence" value="ECO:0007669"/>
    <property type="project" value="GOC"/>
</dbReference>
<dbReference type="PANTHER" id="PTHR14859:SF15">
    <property type="entry name" value="ENDONUCLEASE_EXONUCLEASE_PHOSPHATASE DOMAIN-CONTAINING PROTEIN"/>
    <property type="match status" value="1"/>
</dbReference>
<gene>
    <name evidence="2" type="ORF">LMTR13_12540</name>
</gene>
<accession>A0A1B1UDN9</accession>
<organism evidence="2 3">
    <name type="scientific">Bradyrhizobium icense</name>
    <dbReference type="NCBI Taxonomy" id="1274631"/>
    <lineage>
        <taxon>Bacteria</taxon>
        <taxon>Pseudomonadati</taxon>
        <taxon>Pseudomonadota</taxon>
        <taxon>Alphaproteobacteria</taxon>
        <taxon>Hyphomicrobiales</taxon>
        <taxon>Nitrobacteraceae</taxon>
        <taxon>Bradyrhizobium</taxon>
    </lineage>
</organism>
<keyword evidence="3" id="KW-1185">Reference proteome</keyword>
<dbReference type="InterPro" id="IPR036691">
    <property type="entry name" value="Endo/exonu/phosph_ase_sf"/>
</dbReference>